<organism evidence="1 2">
    <name type="scientific">Kroppenstedtia guangzhouensis</name>
    <dbReference type="NCBI Taxonomy" id="1274356"/>
    <lineage>
        <taxon>Bacteria</taxon>
        <taxon>Bacillati</taxon>
        <taxon>Bacillota</taxon>
        <taxon>Bacilli</taxon>
        <taxon>Bacillales</taxon>
        <taxon>Thermoactinomycetaceae</taxon>
        <taxon>Kroppenstedtia</taxon>
    </lineage>
</organism>
<proteinExistence type="predicted"/>
<accession>A0ABQ1GSR1</accession>
<evidence type="ECO:0000313" key="2">
    <source>
        <dbReference type="Proteomes" id="UP000617979"/>
    </source>
</evidence>
<sequence length="56" mass="6232">MVSDPEELGYTGVPPELITQGFISYRIIGVKQAGMDALFFIDILYTEYTGGERLCL</sequence>
<gene>
    <name evidence="1" type="ORF">GCM10007416_22930</name>
</gene>
<dbReference type="Proteomes" id="UP000617979">
    <property type="component" value="Unassembled WGS sequence"/>
</dbReference>
<reference evidence="2" key="1">
    <citation type="journal article" date="2019" name="Int. J. Syst. Evol. Microbiol.">
        <title>The Global Catalogue of Microorganisms (GCM) 10K type strain sequencing project: providing services to taxonomists for standard genome sequencing and annotation.</title>
        <authorList>
            <consortium name="The Broad Institute Genomics Platform"/>
            <consortium name="The Broad Institute Genome Sequencing Center for Infectious Disease"/>
            <person name="Wu L."/>
            <person name="Ma J."/>
        </authorList>
    </citation>
    <scope>NUCLEOTIDE SEQUENCE [LARGE SCALE GENOMIC DNA]</scope>
    <source>
        <strain evidence="2">CGMCC 1.12404</strain>
    </source>
</reference>
<comment type="caution">
    <text evidence="1">The sequence shown here is derived from an EMBL/GenBank/DDBJ whole genome shotgun (WGS) entry which is preliminary data.</text>
</comment>
<dbReference type="EMBL" id="BMEX01000007">
    <property type="protein sequence ID" value="GGA49207.1"/>
    <property type="molecule type" value="Genomic_DNA"/>
</dbReference>
<protein>
    <submittedName>
        <fullName evidence="1">Uncharacterized protein</fullName>
    </submittedName>
</protein>
<evidence type="ECO:0000313" key="1">
    <source>
        <dbReference type="EMBL" id="GGA49207.1"/>
    </source>
</evidence>
<name>A0ABQ1GSR1_9BACL</name>
<keyword evidence="2" id="KW-1185">Reference proteome</keyword>